<dbReference type="InterPro" id="IPR036909">
    <property type="entry name" value="Cyt_c-like_dom_sf"/>
</dbReference>
<dbReference type="SUPFAM" id="SSF46626">
    <property type="entry name" value="Cytochrome c"/>
    <property type="match status" value="2"/>
</dbReference>
<evidence type="ECO:0000256" key="5">
    <source>
        <dbReference type="SAM" id="MobiDB-lite"/>
    </source>
</evidence>
<dbReference type="PROSITE" id="PS51007">
    <property type="entry name" value="CYTC"/>
    <property type="match status" value="2"/>
</dbReference>
<sequence length="316" mass="33563">MKAIVTGVAGTILLAGALFVGAVISDNILGDAKGEMQETAVQTQTPANTATQTLAYAPPSIEEVPDGPMKESILYGYELVNNTHVAADEYVGNQLSCTSCHAGAGYDEQASSLVGVMANYPQYIGRSGGVVTIEERINGCMVRSMNGKKFEMNSDELEAMVAYFAYISEGVPIGAKREWAGTSNMENVPVPDVANGQELYGQSCIACHGADGSGTGANTGPALWGENSFNDGAGMIRMSKMAGYIQNNMPIGAGGTLTDQDASDLAAYILSQDRPEWANHDKDWPKGGRPNDVMDKEKREQVKNGTIDWEQVLSTN</sequence>
<evidence type="ECO:0000259" key="6">
    <source>
        <dbReference type="PROSITE" id="PS51007"/>
    </source>
</evidence>
<keyword evidence="2 4" id="KW-0479">Metal-binding</keyword>
<proteinExistence type="predicted"/>
<reference evidence="8" key="1">
    <citation type="submission" date="2015-07" db="EMBL/GenBank/DDBJ databases">
        <title>Fjat-14205 dsm 2895.</title>
        <authorList>
            <person name="Liu B."/>
            <person name="Wang J."/>
            <person name="Zhu Y."/>
            <person name="Liu G."/>
            <person name="Chen Q."/>
            <person name="Chen Z."/>
            <person name="Lan J."/>
            <person name="Che J."/>
            <person name="Ge C."/>
            <person name="Shi H."/>
            <person name="Pan Z."/>
            <person name="Liu X."/>
        </authorList>
    </citation>
    <scope>NUCLEOTIDE SEQUENCE [LARGE SCALE GENOMIC DNA]</scope>
    <source>
        <strain evidence="8">DSM 25560</strain>
    </source>
</reference>
<dbReference type="InterPro" id="IPR009056">
    <property type="entry name" value="Cyt_c-like_dom"/>
</dbReference>
<dbReference type="PANTHER" id="PTHR35008">
    <property type="entry name" value="BLL4482 PROTEIN-RELATED"/>
    <property type="match status" value="1"/>
</dbReference>
<feature type="compositionally biased region" description="Basic and acidic residues" evidence="5">
    <location>
        <begin position="292"/>
        <end position="302"/>
    </location>
</feature>
<keyword evidence="1 4" id="KW-0349">Heme</keyword>
<evidence type="ECO:0000313" key="7">
    <source>
        <dbReference type="EMBL" id="KOS66934.1"/>
    </source>
</evidence>
<dbReference type="Pfam" id="PF00034">
    <property type="entry name" value="Cytochrom_C"/>
    <property type="match status" value="1"/>
</dbReference>
<evidence type="ECO:0000256" key="1">
    <source>
        <dbReference type="ARBA" id="ARBA00022617"/>
    </source>
</evidence>
<feature type="region of interest" description="Disordered" evidence="5">
    <location>
        <begin position="277"/>
        <end position="316"/>
    </location>
</feature>
<accession>A0ABR5JXH8</accession>
<dbReference type="InterPro" id="IPR051459">
    <property type="entry name" value="Cytochrome_c-type_DH"/>
</dbReference>
<feature type="compositionally biased region" description="Basic and acidic residues" evidence="5">
    <location>
        <begin position="277"/>
        <end position="286"/>
    </location>
</feature>
<evidence type="ECO:0000256" key="4">
    <source>
        <dbReference type="PROSITE-ProRule" id="PRU00433"/>
    </source>
</evidence>
<dbReference type="Pfam" id="PF21342">
    <property type="entry name" value="SoxA-TsdA_cyt-c"/>
    <property type="match status" value="1"/>
</dbReference>
<dbReference type="RefSeq" id="WP_053584891.1">
    <property type="nucleotide sequence ID" value="NZ_LGRV01000005.1"/>
</dbReference>
<feature type="domain" description="Cytochrome c" evidence="6">
    <location>
        <begin position="191"/>
        <end position="273"/>
    </location>
</feature>
<comment type="caution">
    <text evidence="7">The sequence shown here is derived from an EMBL/GenBank/DDBJ whole genome shotgun (WGS) entry which is preliminary data.</text>
</comment>
<evidence type="ECO:0000256" key="3">
    <source>
        <dbReference type="ARBA" id="ARBA00023004"/>
    </source>
</evidence>
<keyword evidence="3 4" id="KW-0408">Iron</keyword>
<evidence type="ECO:0000256" key="2">
    <source>
        <dbReference type="ARBA" id="ARBA00022723"/>
    </source>
</evidence>
<protein>
    <submittedName>
        <fullName evidence="7">C cytochrome</fullName>
    </submittedName>
</protein>
<keyword evidence="8" id="KW-1185">Reference proteome</keyword>
<gene>
    <name evidence="7" type="ORF">AEA09_15650</name>
</gene>
<dbReference type="Proteomes" id="UP000050668">
    <property type="component" value="Unassembled WGS sequence"/>
</dbReference>
<name>A0ABR5JXH8_9BACI</name>
<organism evidence="7 8">
    <name type="scientific">Lysinibacillus contaminans</name>
    <dbReference type="NCBI Taxonomy" id="1293441"/>
    <lineage>
        <taxon>Bacteria</taxon>
        <taxon>Bacillati</taxon>
        <taxon>Bacillota</taxon>
        <taxon>Bacilli</taxon>
        <taxon>Bacillales</taxon>
        <taxon>Bacillaceae</taxon>
        <taxon>Lysinibacillus</taxon>
    </lineage>
</organism>
<feature type="domain" description="Cytochrome c" evidence="6">
    <location>
        <begin position="71"/>
        <end position="168"/>
    </location>
</feature>
<evidence type="ECO:0000313" key="8">
    <source>
        <dbReference type="Proteomes" id="UP000050668"/>
    </source>
</evidence>
<dbReference type="EMBL" id="LGRV01000005">
    <property type="protein sequence ID" value="KOS66934.1"/>
    <property type="molecule type" value="Genomic_DNA"/>
</dbReference>
<dbReference type="Gene3D" id="1.10.760.10">
    <property type="entry name" value="Cytochrome c-like domain"/>
    <property type="match status" value="2"/>
</dbReference>
<dbReference type="PANTHER" id="PTHR35008:SF4">
    <property type="entry name" value="BLL4482 PROTEIN"/>
    <property type="match status" value="1"/>
</dbReference>